<evidence type="ECO:0000256" key="11">
    <source>
        <dbReference type="RuleBase" id="RU003923"/>
    </source>
</evidence>
<dbReference type="GO" id="GO:0015628">
    <property type="term" value="P:protein secretion by the type II secretion system"/>
    <property type="evidence" value="ECO:0007669"/>
    <property type="project" value="TreeGrafter"/>
</dbReference>
<organism evidence="14 15">
    <name type="scientific">Kiloniella spongiae</name>
    <dbReference type="NCBI Taxonomy" id="1489064"/>
    <lineage>
        <taxon>Bacteria</taxon>
        <taxon>Pseudomonadati</taxon>
        <taxon>Pseudomonadota</taxon>
        <taxon>Alphaproteobacteria</taxon>
        <taxon>Rhodospirillales</taxon>
        <taxon>Kiloniellaceae</taxon>
        <taxon>Kiloniella</taxon>
    </lineage>
</organism>
<proteinExistence type="inferred from homology"/>
<dbReference type="InterPro" id="IPR042094">
    <property type="entry name" value="T2SS_GspF_sf"/>
</dbReference>
<comment type="function">
    <text evidence="1">Component of the type II secretion system inner membrane complex required for the energy-dependent secretion of extracellular factors such as proteases and toxins from the periplasm.</text>
</comment>
<sequence>MARYSYKAVNASGHVVEGIKSASSRDSLFDSLKQDGFLPISAEEAKAGLSAGGNLSLSFGKSGLKPADIVVFTRDIATLLDTGLSLDRALTLIAKLNHKPLLQAMTQRILARVQKGLSFAEALQAEGDIFPGQYIGLVKAGETSGKLDGILVKLASHMEKSQELRERVNTALQYPVLVICVAMVTLMILMTVVIPQFQPIFEEAGNQLPLVTRGVIGLSVFLQNYWWAIPLSIGGLILCFVLDYNRPEGKKRWHGVALRMPILGNLLRRADTARFCRVLGTLLTNGLSALDAFDLSLQTVSNQTLHEAIGKVRKQLERGEGFSAPLRETCALPELASHLIGVGEESGNLQRMLLKIAEIFEGEVRRDLEQRIKMLVPVITIFLGVLVAVIIGSILSAILSVYNLPI</sequence>
<dbReference type="Pfam" id="PF00482">
    <property type="entry name" value="T2SSF"/>
    <property type="match status" value="2"/>
</dbReference>
<evidence type="ECO:0000256" key="3">
    <source>
        <dbReference type="ARBA" id="ARBA00005745"/>
    </source>
</evidence>
<dbReference type="Proteomes" id="UP000035444">
    <property type="component" value="Unassembled WGS sequence"/>
</dbReference>
<keyword evidence="6" id="KW-0997">Cell inner membrane</keyword>
<dbReference type="AlphaFoldDB" id="A0A0H2MDX7"/>
<evidence type="ECO:0000256" key="4">
    <source>
        <dbReference type="ARBA" id="ARBA00022448"/>
    </source>
</evidence>
<feature type="domain" description="Type II secretion system protein GspF" evidence="13">
    <location>
        <begin position="275"/>
        <end position="395"/>
    </location>
</feature>
<keyword evidence="15" id="KW-1185">Reference proteome</keyword>
<feature type="transmembrane region" description="Helical" evidence="12">
    <location>
        <begin position="225"/>
        <end position="244"/>
    </location>
</feature>
<dbReference type="PANTHER" id="PTHR30012:SF0">
    <property type="entry name" value="TYPE II SECRETION SYSTEM PROTEIN F-RELATED"/>
    <property type="match status" value="1"/>
</dbReference>
<keyword evidence="5" id="KW-1003">Cell membrane</keyword>
<dbReference type="PROSITE" id="PS00874">
    <property type="entry name" value="T2SP_F"/>
    <property type="match status" value="1"/>
</dbReference>
<keyword evidence="7 11" id="KW-0812">Transmembrane</keyword>
<evidence type="ECO:0000313" key="15">
    <source>
        <dbReference type="Proteomes" id="UP000035444"/>
    </source>
</evidence>
<evidence type="ECO:0000256" key="8">
    <source>
        <dbReference type="ARBA" id="ARBA00022989"/>
    </source>
</evidence>
<dbReference type="GO" id="GO:0005886">
    <property type="term" value="C:plasma membrane"/>
    <property type="evidence" value="ECO:0007669"/>
    <property type="project" value="UniProtKB-SubCell"/>
</dbReference>
<dbReference type="PANTHER" id="PTHR30012">
    <property type="entry name" value="GENERAL SECRETION PATHWAY PROTEIN"/>
    <property type="match status" value="1"/>
</dbReference>
<evidence type="ECO:0000256" key="1">
    <source>
        <dbReference type="ARBA" id="ARBA00002684"/>
    </source>
</evidence>
<evidence type="ECO:0000259" key="13">
    <source>
        <dbReference type="Pfam" id="PF00482"/>
    </source>
</evidence>
<evidence type="ECO:0000256" key="12">
    <source>
        <dbReference type="SAM" id="Phobius"/>
    </source>
</evidence>
<reference evidence="14 15" key="1">
    <citation type="submission" date="2015-03" db="EMBL/GenBank/DDBJ databases">
        <title>Genome Sequence of Kiloniella spongiae MEBiC09566, isolated from a marine sponge.</title>
        <authorList>
            <person name="Shao Z."/>
            <person name="Wang L."/>
            <person name="Li X."/>
        </authorList>
    </citation>
    <scope>NUCLEOTIDE SEQUENCE [LARGE SCALE GENOMIC DNA]</scope>
    <source>
        <strain evidence="14 15">MEBiC09566</strain>
    </source>
</reference>
<evidence type="ECO:0000256" key="7">
    <source>
        <dbReference type="ARBA" id="ARBA00022692"/>
    </source>
</evidence>
<dbReference type="PRINTS" id="PR00812">
    <property type="entry name" value="BCTERIALGSPF"/>
</dbReference>
<keyword evidence="8 12" id="KW-1133">Transmembrane helix</keyword>
<feature type="transmembrane region" description="Helical" evidence="12">
    <location>
        <begin position="174"/>
        <end position="194"/>
    </location>
</feature>
<dbReference type="STRING" id="1489064.WH96_20615"/>
<evidence type="ECO:0000313" key="14">
    <source>
        <dbReference type="EMBL" id="KLN58887.1"/>
    </source>
</evidence>
<evidence type="ECO:0000256" key="5">
    <source>
        <dbReference type="ARBA" id="ARBA00022475"/>
    </source>
</evidence>
<dbReference type="InterPro" id="IPR001992">
    <property type="entry name" value="T2SS_GspF/T4SS_PilC_CS"/>
</dbReference>
<evidence type="ECO:0000256" key="10">
    <source>
        <dbReference type="ARBA" id="ARBA00030750"/>
    </source>
</evidence>
<feature type="transmembrane region" description="Helical" evidence="12">
    <location>
        <begin position="375"/>
        <end position="402"/>
    </location>
</feature>
<dbReference type="InterPro" id="IPR018076">
    <property type="entry name" value="T2SS_GspF_dom"/>
</dbReference>
<dbReference type="Gene3D" id="1.20.81.30">
    <property type="entry name" value="Type II secretion system (T2SS), domain F"/>
    <property type="match status" value="2"/>
</dbReference>
<dbReference type="RefSeq" id="WP_047766141.1">
    <property type="nucleotide sequence ID" value="NZ_LAQL01000029.1"/>
</dbReference>
<dbReference type="EMBL" id="LAQL01000029">
    <property type="protein sequence ID" value="KLN58887.1"/>
    <property type="molecule type" value="Genomic_DNA"/>
</dbReference>
<feature type="domain" description="Type II secretion system protein GspF" evidence="13">
    <location>
        <begin position="72"/>
        <end position="195"/>
    </location>
</feature>
<evidence type="ECO:0000256" key="6">
    <source>
        <dbReference type="ARBA" id="ARBA00022519"/>
    </source>
</evidence>
<comment type="similarity">
    <text evidence="3 11">Belongs to the GSP F family.</text>
</comment>
<protein>
    <recommendedName>
        <fullName evidence="10">General secretion pathway protein F</fullName>
    </recommendedName>
</protein>
<dbReference type="InterPro" id="IPR003004">
    <property type="entry name" value="GspF/PilC"/>
</dbReference>
<evidence type="ECO:0000256" key="9">
    <source>
        <dbReference type="ARBA" id="ARBA00023136"/>
    </source>
</evidence>
<name>A0A0H2MDX7_9PROT</name>
<evidence type="ECO:0000256" key="2">
    <source>
        <dbReference type="ARBA" id="ARBA00004429"/>
    </source>
</evidence>
<dbReference type="OrthoDB" id="9805682at2"/>
<keyword evidence="9 12" id="KW-0472">Membrane</keyword>
<gene>
    <name evidence="14" type="ORF">WH96_20615</name>
</gene>
<comment type="caution">
    <text evidence="14">The sequence shown here is derived from an EMBL/GenBank/DDBJ whole genome shotgun (WGS) entry which is preliminary data.</text>
</comment>
<dbReference type="FunFam" id="1.20.81.30:FF:000001">
    <property type="entry name" value="Type II secretion system protein F"/>
    <property type="match status" value="1"/>
</dbReference>
<keyword evidence="4 11" id="KW-0813">Transport</keyword>
<accession>A0A0H2MDX7</accession>
<comment type="subcellular location">
    <subcellularLocation>
        <location evidence="2 11">Cell inner membrane</location>
        <topology evidence="2 11">Multi-pass membrane protein</topology>
    </subcellularLocation>
</comment>